<keyword evidence="8 12" id="KW-0067">ATP-binding</keyword>
<dbReference type="GO" id="GO:0016887">
    <property type="term" value="F:ATP hydrolysis activity"/>
    <property type="evidence" value="ECO:0007669"/>
    <property type="project" value="InterPro"/>
</dbReference>
<dbReference type="Gene3D" id="2.70.150.10">
    <property type="entry name" value="Calcium-transporting ATPase, cytoplasmic transduction domain A"/>
    <property type="match status" value="1"/>
</dbReference>
<evidence type="ECO:0000256" key="5">
    <source>
        <dbReference type="ARBA" id="ARBA00022692"/>
    </source>
</evidence>
<dbReference type="InterPro" id="IPR059000">
    <property type="entry name" value="ATPase_P-type_domA"/>
</dbReference>
<evidence type="ECO:0000313" key="15">
    <source>
        <dbReference type="EMBL" id="GFP39527.1"/>
    </source>
</evidence>
<feature type="domain" description="HMA" evidence="14">
    <location>
        <begin position="77"/>
        <end position="143"/>
    </location>
</feature>
<organism evidence="15 16">
    <name type="scientific">Candidatus Hakubella thermalkaliphila</name>
    <dbReference type="NCBI Taxonomy" id="2754717"/>
    <lineage>
        <taxon>Bacteria</taxon>
        <taxon>Bacillati</taxon>
        <taxon>Actinomycetota</taxon>
        <taxon>Actinomycetota incertae sedis</taxon>
        <taxon>Candidatus Hakubellales</taxon>
        <taxon>Candidatus Hakubellaceae</taxon>
        <taxon>Candidatus Hakubella</taxon>
    </lineage>
</organism>
<dbReference type="Pfam" id="PF00122">
    <property type="entry name" value="E1-E2_ATPase"/>
    <property type="match status" value="1"/>
</dbReference>
<dbReference type="Pfam" id="PF00403">
    <property type="entry name" value="HMA"/>
    <property type="match status" value="2"/>
</dbReference>
<dbReference type="Gene3D" id="3.30.70.100">
    <property type="match status" value="2"/>
</dbReference>
<dbReference type="SUPFAM" id="SSF81660">
    <property type="entry name" value="Metal cation-transporting ATPase, ATP-binding domain N"/>
    <property type="match status" value="1"/>
</dbReference>
<dbReference type="InterPro" id="IPR018303">
    <property type="entry name" value="ATPase_P-typ_P_site"/>
</dbReference>
<dbReference type="EMBL" id="BLSD01000061">
    <property type="protein sequence ID" value="GFP39527.1"/>
    <property type="molecule type" value="Genomic_DNA"/>
</dbReference>
<keyword evidence="3 12" id="KW-1003">Cell membrane</keyword>
<dbReference type="GO" id="GO:0019829">
    <property type="term" value="F:ATPase-coupled monoatomic cation transmembrane transporter activity"/>
    <property type="evidence" value="ECO:0007669"/>
    <property type="project" value="InterPro"/>
</dbReference>
<dbReference type="InterPro" id="IPR006121">
    <property type="entry name" value="HMA_dom"/>
</dbReference>
<dbReference type="PROSITE" id="PS01047">
    <property type="entry name" value="HMA_1"/>
    <property type="match status" value="1"/>
</dbReference>
<sequence length="536" mass="58137">MNGHRARLFTIKNMDCTDCALKIEKAVSKLPGVKLAEVSFVTSKLKVVSETPQLNDQAIIKTIKDLGYSAQTEESFKTITFHIEGMDCPDESEIIKKKMKSLTGINNFEIYLMSGQLKVSYEPSLISVQDLIKAIAETGMKASSTREKKGEAKAWWKEKRMTFLFACGSLTVLAFLLGKFGVAERITHIFYIAAIIIGGYYPAKAGLSAIRTLTMNINALLIVATIGAVGLDLWEEAAVLVFVYSLGNVLEAYAVNKARGAIRALMELVPKEALVRRNGNEIVLPTDEIGLGDVVIIRPGEKIPVDGRVISGSSFVDQAPITGESIPVEKKPGDEVFAGAINQRGSLEVEVTKKSSDTTLARIIHSVEEAQAKKSSYQRFGERFGKYYTPAMFILGVGVAIIPPLFFGGEWTAWFYRALVVFVVSCSCGLALSVPVTVVAAIGNAARNGVVFKGGAYLEVAEKLRAIAFDKTGTLTIGRPTVTDILPLNNLDTEKLLALAGAVEFRSEHPLAEAIVRRANEASALIVIVNGLRLLK</sequence>
<dbReference type="NCBIfam" id="TIGR01525">
    <property type="entry name" value="ATPase-IB_hvy"/>
    <property type="match status" value="1"/>
</dbReference>
<dbReference type="InterPro" id="IPR017969">
    <property type="entry name" value="Heavy-metal-associated_CS"/>
</dbReference>
<accession>A0A6V8Q4K4</accession>
<dbReference type="PROSITE" id="PS00154">
    <property type="entry name" value="ATPASE_E1_E2"/>
    <property type="match status" value="1"/>
</dbReference>
<protein>
    <submittedName>
        <fullName evidence="15">Zn2+/Cd2+-exporting ATPase</fullName>
    </submittedName>
</protein>
<dbReference type="PRINTS" id="PR00119">
    <property type="entry name" value="CATATPASE"/>
</dbReference>
<dbReference type="InterPro" id="IPR008250">
    <property type="entry name" value="ATPase_P-typ_transduc_dom_A_sf"/>
</dbReference>
<evidence type="ECO:0000256" key="11">
    <source>
        <dbReference type="ARBA" id="ARBA00023136"/>
    </source>
</evidence>
<dbReference type="PANTHER" id="PTHR48085:SF5">
    <property type="entry name" value="CADMIUM_ZINC-TRANSPORTING ATPASE HMA4-RELATED"/>
    <property type="match status" value="1"/>
</dbReference>
<feature type="transmembrane region" description="Helical" evidence="12">
    <location>
        <begin position="237"/>
        <end position="256"/>
    </location>
</feature>
<keyword evidence="9" id="KW-1278">Translocase</keyword>
<keyword evidence="5 12" id="KW-0812">Transmembrane</keyword>
<evidence type="ECO:0000313" key="16">
    <source>
        <dbReference type="Proteomes" id="UP000569018"/>
    </source>
</evidence>
<evidence type="ECO:0000259" key="14">
    <source>
        <dbReference type="PROSITE" id="PS50846"/>
    </source>
</evidence>
<dbReference type="PROSITE" id="PS50042">
    <property type="entry name" value="CNMP_BINDING_3"/>
    <property type="match status" value="1"/>
</dbReference>
<feature type="transmembrane region" description="Helical" evidence="12">
    <location>
        <begin position="186"/>
        <end position="203"/>
    </location>
</feature>
<dbReference type="SUPFAM" id="SSF81653">
    <property type="entry name" value="Calcium ATPase, transduction domain A"/>
    <property type="match status" value="1"/>
</dbReference>
<dbReference type="InterPro" id="IPR023299">
    <property type="entry name" value="ATPase_P-typ_cyto_dom_N"/>
</dbReference>
<keyword evidence="6 12" id="KW-0479">Metal-binding</keyword>
<evidence type="ECO:0000256" key="8">
    <source>
        <dbReference type="ARBA" id="ARBA00022840"/>
    </source>
</evidence>
<evidence type="ECO:0000256" key="2">
    <source>
        <dbReference type="ARBA" id="ARBA00006024"/>
    </source>
</evidence>
<reference evidence="15 16" key="1">
    <citation type="journal article" date="2020" name="Front. Microbiol.">
        <title>Single-cell genomics of novel Actinobacteria with the Wood-Ljungdahl pathway discovered in a serpentinizing system.</title>
        <authorList>
            <person name="Merino N."/>
            <person name="Kawai M."/>
            <person name="Boyd E.S."/>
            <person name="Colman D.R."/>
            <person name="McGlynn S.E."/>
            <person name="Nealson K.H."/>
            <person name="Kurokawa K."/>
            <person name="Hongoh Y."/>
        </authorList>
    </citation>
    <scope>NUCLEOTIDE SEQUENCE [LARGE SCALE GENOMIC DNA]</scope>
    <source>
        <strain evidence="15 16">S47</strain>
    </source>
</reference>
<dbReference type="InterPro" id="IPR001757">
    <property type="entry name" value="P_typ_ATPase"/>
</dbReference>
<dbReference type="AlphaFoldDB" id="A0A6V8Q4K4"/>
<evidence type="ECO:0000256" key="6">
    <source>
        <dbReference type="ARBA" id="ARBA00022723"/>
    </source>
</evidence>
<evidence type="ECO:0000256" key="12">
    <source>
        <dbReference type="RuleBase" id="RU362081"/>
    </source>
</evidence>
<dbReference type="PRINTS" id="PR00941">
    <property type="entry name" value="CDATPASE"/>
</dbReference>
<dbReference type="InterPro" id="IPR051014">
    <property type="entry name" value="Cation_Transport_ATPase_IB"/>
</dbReference>
<feature type="transmembrane region" description="Helical" evidence="12">
    <location>
        <begin position="215"/>
        <end position="231"/>
    </location>
</feature>
<dbReference type="Pfam" id="PF00702">
    <property type="entry name" value="Hydrolase"/>
    <property type="match status" value="1"/>
</dbReference>
<feature type="domain" description="Cyclic nucleotide-binding" evidence="13">
    <location>
        <begin position="487"/>
        <end position="531"/>
    </location>
</feature>
<gene>
    <name evidence="15" type="ORF">HKBW3S47_01225</name>
</gene>
<dbReference type="PROSITE" id="PS50846">
    <property type="entry name" value="HMA_2"/>
    <property type="match status" value="2"/>
</dbReference>
<evidence type="ECO:0000256" key="4">
    <source>
        <dbReference type="ARBA" id="ARBA00022553"/>
    </source>
</evidence>
<evidence type="ECO:0000256" key="3">
    <source>
        <dbReference type="ARBA" id="ARBA00022475"/>
    </source>
</evidence>
<comment type="caution">
    <text evidence="15">The sequence shown here is derived from an EMBL/GenBank/DDBJ whole genome shotgun (WGS) entry which is preliminary data.</text>
</comment>
<dbReference type="SUPFAM" id="SSF55008">
    <property type="entry name" value="HMA, heavy metal-associated domain"/>
    <property type="match status" value="2"/>
</dbReference>
<keyword evidence="10 12" id="KW-1133">Transmembrane helix</keyword>
<feature type="domain" description="HMA" evidence="14">
    <location>
        <begin position="5"/>
        <end position="71"/>
    </location>
</feature>
<dbReference type="GO" id="GO:0046872">
    <property type="term" value="F:metal ion binding"/>
    <property type="evidence" value="ECO:0007669"/>
    <property type="project" value="UniProtKB-KW"/>
</dbReference>
<keyword evidence="7 12" id="KW-0547">Nucleotide-binding</keyword>
<dbReference type="NCBIfam" id="TIGR01494">
    <property type="entry name" value="ATPase_P-type"/>
    <property type="match status" value="1"/>
</dbReference>
<dbReference type="FunFam" id="2.70.150.10:FF:000002">
    <property type="entry name" value="Copper-transporting ATPase 1, putative"/>
    <property type="match status" value="1"/>
</dbReference>
<evidence type="ECO:0000256" key="9">
    <source>
        <dbReference type="ARBA" id="ARBA00022967"/>
    </source>
</evidence>
<evidence type="ECO:0000259" key="13">
    <source>
        <dbReference type="PROSITE" id="PS50042"/>
    </source>
</evidence>
<dbReference type="InterPro" id="IPR000595">
    <property type="entry name" value="cNMP-bd_dom"/>
</dbReference>
<dbReference type="Gene3D" id="3.40.50.1000">
    <property type="entry name" value="HAD superfamily/HAD-like"/>
    <property type="match status" value="1"/>
</dbReference>
<dbReference type="GO" id="GO:0015086">
    <property type="term" value="F:cadmium ion transmembrane transporter activity"/>
    <property type="evidence" value="ECO:0007669"/>
    <property type="project" value="TreeGrafter"/>
</dbReference>
<dbReference type="GO" id="GO:0005886">
    <property type="term" value="C:plasma membrane"/>
    <property type="evidence" value="ECO:0007669"/>
    <property type="project" value="UniProtKB-SubCell"/>
</dbReference>
<keyword evidence="4" id="KW-0597">Phosphoprotein</keyword>
<dbReference type="GO" id="GO:0005524">
    <property type="term" value="F:ATP binding"/>
    <property type="evidence" value="ECO:0007669"/>
    <property type="project" value="UniProtKB-UniRule"/>
</dbReference>
<comment type="similarity">
    <text evidence="2 12">Belongs to the cation transport ATPase (P-type) (TC 3.A.3) family. Type IB subfamily.</text>
</comment>
<dbReference type="InterPro" id="IPR027256">
    <property type="entry name" value="P-typ_ATPase_IB"/>
</dbReference>
<dbReference type="SUPFAM" id="SSF81665">
    <property type="entry name" value="Calcium ATPase, transmembrane domain M"/>
    <property type="match status" value="1"/>
</dbReference>
<dbReference type="Gene3D" id="3.40.1110.10">
    <property type="entry name" value="Calcium-transporting ATPase, cytoplasmic domain N"/>
    <property type="match status" value="1"/>
</dbReference>
<feature type="transmembrane region" description="Helical" evidence="12">
    <location>
        <begin position="387"/>
        <end position="408"/>
    </location>
</feature>
<evidence type="ECO:0000256" key="10">
    <source>
        <dbReference type="ARBA" id="ARBA00022989"/>
    </source>
</evidence>
<proteinExistence type="inferred from homology"/>
<name>A0A6V8Q4K4_9ACTN</name>
<keyword evidence="11 12" id="KW-0472">Membrane</keyword>
<dbReference type="InterPro" id="IPR023214">
    <property type="entry name" value="HAD_sf"/>
</dbReference>
<feature type="transmembrane region" description="Helical" evidence="12">
    <location>
        <begin position="414"/>
        <end position="443"/>
    </location>
</feature>
<evidence type="ECO:0000256" key="1">
    <source>
        <dbReference type="ARBA" id="ARBA00004651"/>
    </source>
</evidence>
<dbReference type="CDD" id="cd00371">
    <property type="entry name" value="HMA"/>
    <property type="match status" value="1"/>
</dbReference>
<dbReference type="InterPro" id="IPR036163">
    <property type="entry name" value="HMA_dom_sf"/>
</dbReference>
<dbReference type="InterPro" id="IPR023298">
    <property type="entry name" value="ATPase_P-typ_TM_dom_sf"/>
</dbReference>
<feature type="transmembrane region" description="Helical" evidence="12">
    <location>
        <begin position="161"/>
        <end position="180"/>
    </location>
</feature>
<dbReference type="RefSeq" id="WP_258189863.1">
    <property type="nucleotide sequence ID" value="NZ_BLSD01000061.1"/>
</dbReference>
<comment type="subcellular location">
    <subcellularLocation>
        <location evidence="1">Cell membrane</location>
        <topology evidence="1">Multi-pass membrane protein</topology>
    </subcellularLocation>
</comment>
<dbReference type="Proteomes" id="UP000569018">
    <property type="component" value="Unassembled WGS sequence"/>
</dbReference>
<dbReference type="PANTHER" id="PTHR48085">
    <property type="entry name" value="CADMIUM/ZINC-TRANSPORTING ATPASE HMA2-RELATED"/>
    <property type="match status" value="1"/>
</dbReference>
<evidence type="ECO:0000256" key="7">
    <source>
        <dbReference type="ARBA" id="ARBA00022741"/>
    </source>
</evidence>